<dbReference type="InterPro" id="IPR036388">
    <property type="entry name" value="WH-like_DNA-bd_sf"/>
</dbReference>
<dbReference type="AlphaFoldDB" id="A0A1X0QUM6"/>
<dbReference type="Proteomes" id="UP000242414">
    <property type="component" value="Unassembled WGS sequence"/>
</dbReference>
<protein>
    <recommendedName>
        <fullName evidence="2">Paired domain-containing protein</fullName>
    </recommendedName>
</protein>
<dbReference type="VEuPathDB" id="FungiDB:BCV72DRAFT_315430"/>
<organism evidence="1">
    <name type="scientific">Rhizopus microsporus var. microsporus</name>
    <dbReference type="NCBI Taxonomy" id="86635"/>
    <lineage>
        <taxon>Eukaryota</taxon>
        <taxon>Fungi</taxon>
        <taxon>Fungi incertae sedis</taxon>
        <taxon>Mucoromycota</taxon>
        <taxon>Mucoromycotina</taxon>
        <taxon>Mucoromycetes</taxon>
        <taxon>Mucorales</taxon>
        <taxon>Mucorineae</taxon>
        <taxon>Rhizopodaceae</taxon>
        <taxon>Rhizopus</taxon>
    </lineage>
</organism>
<dbReference type="Gene3D" id="1.10.10.10">
    <property type="entry name" value="Winged helix-like DNA-binding domain superfamily/Winged helix DNA-binding domain"/>
    <property type="match status" value="1"/>
</dbReference>
<proteinExistence type="predicted"/>
<evidence type="ECO:0000313" key="1">
    <source>
        <dbReference type="EMBL" id="ORE03456.1"/>
    </source>
</evidence>
<gene>
    <name evidence="1" type="ORF">BCV72DRAFT_315430</name>
</gene>
<sequence length="154" mass="17211">MDTNNVETENNNLKVYLCIAVFDPKPAFEIPLCLSCAHCGEFPFCTLISNSELFSLLLFLYNLQMGEQQMTPSEQFLAKRWFIIGAYQSGATDKVISNMVGLSSASVHNVITQFKRTGSPVRKRLHLNEKAIGYDDLGRIIDSDNELGVKISIT</sequence>
<dbReference type="OrthoDB" id="2282747at2759"/>
<reference evidence="1" key="1">
    <citation type="journal article" date="2016" name="Proc. Natl. Acad. Sci. U.S.A.">
        <title>Lipid metabolic changes in an early divergent fungus govern the establishment of a mutualistic symbiosis with endobacteria.</title>
        <authorList>
            <person name="Lastovetsky O.A."/>
            <person name="Gaspar M.L."/>
            <person name="Mondo S.J."/>
            <person name="LaButti K.M."/>
            <person name="Sandor L."/>
            <person name="Grigoriev I.V."/>
            <person name="Henry S.A."/>
            <person name="Pawlowska T.E."/>
        </authorList>
    </citation>
    <scope>NUCLEOTIDE SEQUENCE [LARGE SCALE GENOMIC DNA]</scope>
    <source>
        <strain evidence="1">ATCC 52814</strain>
    </source>
</reference>
<dbReference type="EMBL" id="KV922003">
    <property type="protein sequence ID" value="ORE03456.1"/>
    <property type="molecule type" value="Genomic_DNA"/>
</dbReference>
<accession>A0A1X0QUM6</accession>
<name>A0A1X0QUM6_RHIZD</name>
<evidence type="ECO:0008006" key="2">
    <source>
        <dbReference type="Google" id="ProtNLM"/>
    </source>
</evidence>